<name>A0A8S1K427_PARPR</name>
<keyword evidence="2" id="KW-1133">Transmembrane helix</keyword>
<dbReference type="Proteomes" id="UP000688137">
    <property type="component" value="Unassembled WGS sequence"/>
</dbReference>
<feature type="domain" description="C2H2-type" evidence="3">
    <location>
        <begin position="90"/>
        <end position="115"/>
    </location>
</feature>
<dbReference type="PROSITE" id="PS50157">
    <property type="entry name" value="ZINC_FINGER_C2H2_2"/>
    <property type="match status" value="1"/>
</dbReference>
<protein>
    <recommendedName>
        <fullName evidence="3">C2H2-type domain-containing protein</fullName>
    </recommendedName>
</protein>
<gene>
    <name evidence="4" type="ORF">PPRIM_AZ9-3.1.T0140381</name>
</gene>
<keyword evidence="5" id="KW-1185">Reference proteome</keyword>
<feature type="transmembrane region" description="Helical" evidence="2">
    <location>
        <begin position="20"/>
        <end position="41"/>
    </location>
</feature>
<keyword evidence="1" id="KW-0479">Metal-binding</keyword>
<keyword evidence="2" id="KW-0472">Membrane</keyword>
<dbReference type="AlphaFoldDB" id="A0A8S1K427"/>
<evidence type="ECO:0000256" key="2">
    <source>
        <dbReference type="SAM" id="Phobius"/>
    </source>
</evidence>
<sequence length="135" mass="16076">MKKSMSMINNMLLTTTRNQLDYIIIIQFFINMYIYCLLQQYQVEQVTQERNEIKQKLLKFQALDDQESELSMEDKRKRNRRSAIEIPRSHVCQIKNCNKSYGSEGSLMQHMKIKHGITQHLDKIGQISDQFKTNE</sequence>
<keyword evidence="1" id="KW-0863">Zinc-finger</keyword>
<dbReference type="EMBL" id="CAJJDM010000011">
    <property type="protein sequence ID" value="CAD8050220.1"/>
    <property type="molecule type" value="Genomic_DNA"/>
</dbReference>
<evidence type="ECO:0000313" key="5">
    <source>
        <dbReference type="Proteomes" id="UP000688137"/>
    </source>
</evidence>
<comment type="caution">
    <text evidence="4">The sequence shown here is derived from an EMBL/GenBank/DDBJ whole genome shotgun (WGS) entry which is preliminary data.</text>
</comment>
<keyword evidence="1" id="KW-0862">Zinc</keyword>
<dbReference type="OMA" id="MINNMLL"/>
<evidence type="ECO:0000256" key="1">
    <source>
        <dbReference type="PROSITE-ProRule" id="PRU00042"/>
    </source>
</evidence>
<proteinExistence type="predicted"/>
<dbReference type="PROSITE" id="PS00028">
    <property type="entry name" value="ZINC_FINGER_C2H2_1"/>
    <property type="match status" value="1"/>
</dbReference>
<keyword evidence="2" id="KW-0812">Transmembrane</keyword>
<dbReference type="InterPro" id="IPR013087">
    <property type="entry name" value="Znf_C2H2_type"/>
</dbReference>
<evidence type="ECO:0000313" key="4">
    <source>
        <dbReference type="EMBL" id="CAD8050220.1"/>
    </source>
</evidence>
<organism evidence="4 5">
    <name type="scientific">Paramecium primaurelia</name>
    <dbReference type="NCBI Taxonomy" id="5886"/>
    <lineage>
        <taxon>Eukaryota</taxon>
        <taxon>Sar</taxon>
        <taxon>Alveolata</taxon>
        <taxon>Ciliophora</taxon>
        <taxon>Intramacronucleata</taxon>
        <taxon>Oligohymenophorea</taxon>
        <taxon>Peniculida</taxon>
        <taxon>Parameciidae</taxon>
        <taxon>Paramecium</taxon>
    </lineage>
</organism>
<dbReference type="SMART" id="SM00355">
    <property type="entry name" value="ZnF_C2H2"/>
    <property type="match status" value="1"/>
</dbReference>
<dbReference type="GO" id="GO:0008270">
    <property type="term" value="F:zinc ion binding"/>
    <property type="evidence" value="ECO:0007669"/>
    <property type="project" value="UniProtKB-KW"/>
</dbReference>
<evidence type="ECO:0000259" key="3">
    <source>
        <dbReference type="PROSITE" id="PS50157"/>
    </source>
</evidence>
<reference evidence="4" key="1">
    <citation type="submission" date="2021-01" db="EMBL/GenBank/DDBJ databases">
        <authorList>
            <consortium name="Genoscope - CEA"/>
            <person name="William W."/>
        </authorList>
    </citation>
    <scope>NUCLEOTIDE SEQUENCE</scope>
</reference>
<accession>A0A8S1K427</accession>